<evidence type="ECO:0000259" key="1">
    <source>
        <dbReference type="Pfam" id="PF00485"/>
    </source>
</evidence>
<name>A0A9D1K589_9BACT</name>
<dbReference type="SUPFAM" id="SSF52540">
    <property type="entry name" value="P-loop containing nucleoside triphosphate hydrolases"/>
    <property type="match status" value="1"/>
</dbReference>
<reference evidence="2" key="1">
    <citation type="submission" date="2020-10" db="EMBL/GenBank/DDBJ databases">
        <authorList>
            <person name="Gilroy R."/>
        </authorList>
    </citation>
    <scope>NUCLEOTIDE SEQUENCE</scope>
    <source>
        <strain evidence="2">CHK152-2994</strain>
    </source>
</reference>
<dbReference type="PRINTS" id="PR00988">
    <property type="entry name" value="URIDINKINASE"/>
</dbReference>
<feature type="domain" description="Phosphoribulokinase/uridine kinase" evidence="1">
    <location>
        <begin position="68"/>
        <end position="256"/>
    </location>
</feature>
<reference evidence="2" key="2">
    <citation type="journal article" date="2021" name="PeerJ">
        <title>Extensive microbial diversity within the chicken gut microbiome revealed by metagenomics and culture.</title>
        <authorList>
            <person name="Gilroy R."/>
            <person name="Ravi A."/>
            <person name="Getino M."/>
            <person name="Pursley I."/>
            <person name="Horton D.L."/>
            <person name="Alikhan N.F."/>
            <person name="Baker D."/>
            <person name="Gharbi K."/>
            <person name="Hall N."/>
            <person name="Watson M."/>
            <person name="Adriaenssens E.M."/>
            <person name="Foster-Nyarko E."/>
            <person name="Jarju S."/>
            <person name="Secka A."/>
            <person name="Antonio M."/>
            <person name="Oren A."/>
            <person name="Chaudhuri R.R."/>
            <person name="La Ragione R."/>
            <person name="Hildebrand F."/>
            <person name="Pallen M.J."/>
        </authorList>
    </citation>
    <scope>NUCLEOTIDE SEQUENCE</scope>
    <source>
        <strain evidence="2">CHK152-2994</strain>
    </source>
</reference>
<organism evidence="2 3">
    <name type="scientific">Candidatus Scatenecus faecavium</name>
    <dbReference type="NCBI Taxonomy" id="2840915"/>
    <lineage>
        <taxon>Bacteria</taxon>
        <taxon>Candidatus Scatenecus</taxon>
    </lineage>
</organism>
<comment type="caution">
    <text evidence="2">The sequence shown here is derived from an EMBL/GenBank/DDBJ whole genome shotgun (WGS) entry which is preliminary data.</text>
</comment>
<evidence type="ECO:0000313" key="2">
    <source>
        <dbReference type="EMBL" id="HIS83918.1"/>
    </source>
</evidence>
<dbReference type="Gene3D" id="3.40.50.300">
    <property type="entry name" value="P-loop containing nucleotide triphosphate hydrolases"/>
    <property type="match status" value="1"/>
</dbReference>
<protein>
    <recommendedName>
        <fullName evidence="1">Phosphoribulokinase/uridine kinase domain-containing protein</fullName>
    </recommendedName>
</protein>
<accession>A0A9D1K589</accession>
<dbReference type="InterPro" id="IPR027417">
    <property type="entry name" value="P-loop_NTPase"/>
</dbReference>
<dbReference type="EMBL" id="DVJO01000219">
    <property type="protein sequence ID" value="HIS83918.1"/>
    <property type="molecule type" value="Genomic_DNA"/>
</dbReference>
<dbReference type="Pfam" id="PF00485">
    <property type="entry name" value="PRK"/>
    <property type="match status" value="1"/>
</dbReference>
<gene>
    <name evidence="2" type="ORF">IAD41_09975</name>
</gene>
<dbReference type="AlphaFoldDB" id="A0A9D1K589"/>
<sequence>MKTDFQLTSYDYYSSRRDMEVISVIVEALKKILEEDKQQPQPLFLKTSDNLILNIARMVVQEKKKTFLIGITGESASGKTVFVDNTIKACIKDKKEGIYTVIRCDDYYKDTSKELKEAGSYEELFKTGFSFDTPAAIDLELMKKHLMDLKRGREIKSPLYNFVTCESNPDGELKKPAKVILTEGLYVLNEGIREIMDVKVYVFTPLDVIKERWYKRAALRGKTGTAADMQFADVNRTAQEYIRPAYQISDAVINGMVSQEYIQQITDKIFNTLMEIVS</sequence>
<dbReference type="GO" id="GO:0016301">
    <property type="term" value="F:kinase activity"/>
    <property type="evidence" value="ECO:0007669"/>
    <property type="project" value="InterPro"/>
</dbReference>
<dbReference type="PANTHER" id="PTHR10285">
    <property type="entry name" value="URIDINE KINASE"/>
    <property type="match status" value="1"/>
</dbReference>
<dbReference type="Proteomes" id="UP000824139">
    <property type="component" value="Unassembled WGS sequence"/>
</dbReference>
<dbReference type="InterPro" id="IPR006083">
    <property type="entry name" value="PRK/URK"/>
</dbReference>
<dbReference type="GO" id="GO:0005524">
    <property type="term" value="F:ATP binding"/>
    <property type="evidence" value="ECO:0007669"/>
    <property type="project" value="InterPro"/>
</dbReference>
<evidence type="ECO:0000313" key="3">
    <source>
        <dbReference type="Proteomes" id="UP000824139"/>
    </source>
</evidence>
<proteinExistence type="predicted"/>